<reference evidence="1" key="3">
    <citation type="journal article" date="2017" name="Nature">
        <title>Genome sequence of the progenitor of the wheat D genome Aegilops tauschii.</title>
        <authorList>
            <person name="Luo M.C."/>
            <person name="Gu Y.Q."/>
            <person name="Puiu D."/>
            <person name="Wang H."/>
            <person name="Twardziok S.O."/>
            <person name="Deal K.R."/>
            <person name="Huo N."/>
            <person name="Zhu T."/>
            <person name="Wang L."/>
            <person name="Wang Y."/>
            <person name="McGuire P.E."/>
            <person name="Liu S."/>
            <person name="Long H."/>
            <person name="Ramasamy R.K."/>
            <person name="Rodriguez J.C."/>
            <person name="Van S.L."/>
            <person name="Yuan L."/>
            <person name="Wang Z."/>
            <person name="Xia Z."/>
            <person name="Xiao L."/>
            <person name="Anderson O.D."/>
            <person name="Ouyang S."/>
            <person name="Liang Y."/>
            <person name="Zimin A.V."/>
            <person name="Pertea G."/>
            <person name="Qi P."/>
            <person name="Bennetzen J.L."/>
            <person name="Dai X."/>
            <person name="Dawson M.W."/>
            <person name="Muller H.G."/>
            <person name="Kugler K."/>
            <person name="Rivarola-Duarte L."/>
            <person name="Spannagl M."/>
            <person name="Mayer K.F.X."/>
            <person name="Lu F.H."/>
            <person name="Bevan M.W."/>
            <person name="Leroy P."/>
            <person name="Li P."/>
            <person name="You F.M."/>
            <person name="Sun Q."/>
            <person name="Liu Z."/>
            <person name="Lyons E."/>
            <person name="Wicker T."/>
            <person name="Salzberg S.L."/>
            <person name="Devos K.M."/>
            <person name="Dvorak J."/>
        </authorList>
    </citation>
    <scope>NUCLEOTIDE SEQUENCE [LARGE SCALE GENOMIC DNA]</scope>
    <source>
        <strain evidence="1">cv. AL8/78</strain>
    </source>
</reference>
<reference evidence="2" key="2">
    <citation type="journal article" date="2017" name="Nat. Plants">
        <title>The Aegilops tauschii genome reveals multiple impacts of transposons.</title>
        <authorList>
            <person name="Zhao G."/>
            <person name="Zou C."/>
            <person name="Li K."/>
            <person name="Wang K."/>
            <person name="Li T."/>
            <person name="Gao L."/>
            <person name="Zhang X."/>
            <person name="Wang H."/>
            <person name="Yang Z."/>
            <person name="Liu X."/>
            <person name="Jiang W."/>
            <person name="Mao L."/>
            <person name="Kong X."/>
            <person name="Jiao Y."/>
            <person name="Jia J."/>
        </authorList>
    </citation>
    <scope>NUCLEOTIDE SEQUENCE [LARGE SCALE GENOMIC DNA]</scope>
    <source>
        <strain evidence="2">cv. AL8/78</strain>
    </source>
</reference>
<reference evidence="1" key="4">
    <citation type="submission" date="2019-03" db="UniProtKB">
        <authorList>
            <consortium name="EnsemblPlants"/>
        </authorList>
    </citation>
    <scope>IDENTIFICATION</scope>
</reference>
<dbReference type="Gramene" id="AET2Gv20445800.9">
    <property type="protein sequence ID" value="AET2Gv20445800.9"/>
    <property type="gene ID" value="AET2Gv20445800"/>
</dbReference>
<dbReference type="EnsemblPlants" id="AET2Gv20445800.9">
    <property type="protein sequence ID" value="AET2Gv20445800.9"/>
    <property type="gene ID" value="AET2Gv20445800"/>
</dbReference>
<evidence type="ECO:0000313" key="2">
    <source>
        <dbReference type="Proteomes" id="UP000015105"/>
    </source>
</evidence>
<dbReference type="AlphaFoldDB" id="A0A453BBQ5"/>
<keyword evidence="2" id="KW-1185">Reference proteome</keyword>
<sequence length="66" mass="7873">MCYSSTSIYWRFLTKSTCYIVEWGQRNLIIILDKPIKSTLTFMKLVNPSFDKSETYTQYTLKFICI</sequence>
<dbReference type="Proteomes" id="UP000015105">
    <property type="component" value="Chromosome 2D"/>
</dbReference>
<proteinExistence type="predicted"/>
<protein>
    <submittedName>
        <fullName evidence="1">Uncharacterized protein</fullName>
    </submittedName>
</protein>
<reference evidence="1" key="5">
    <citation type="journal article" date="2021" name="G3 (Bethesda)">
        <title>Aegilops tauschii genome assembly Aet v5.0 features greater sequence contiguity and improved annotation.</title>
        <authorList>
            <person name="Wang L."/>
            <person name="Zhu T."/>
            <person name="Rodriguez J.C."/>
            <person name="Deal K.R."/>
            <person name="Dubcovsky J."/>
            <person name="McGuire P.E."/>
            <person name="Lux T."/>
            <person name="Spannagl M."/>
            <person name="Mayer K.F.X."/>
            <person name="Baldrich P."/>
            <person name="Meyers B.C."/>
            <person name="Huo N."/>
            <person name="Gu Y.Q."/>
            <person name="Zhou H."/>
            <person name="Devos K.M."/>
            <person name="Bennetzen J.L."/>
            <person name="Unver T."/>
            <person name="Budak H."/>
            <person name="Gulick P.J."/>
            <person name="Galiba G."/>
            <person name="Kalapos B."/>
            <person name="Nelson D.R."/>
            <person name="Li P."/>
            <person name="You F.M."/>
            <person name="Luo M.C."/>
            <person name="Dvorak J."/>
        </authorList>
    </citation>
    <scope>NUCLEOTIDE SEQUENCE [LARGE SCALE GENOMIC DNA]</scope>
    <source>
        <strain evidence="1">cv. AL8/78</strain>
    </source>
</reference>
<accession>A0A453BBQ5</accession>
<reference evidence="2" key="1">
    <citation type="journal article" date="2014" name="Science">
        <title>Ancient hybridizations among the ancestral genomes of bread wheat.</title>
        <authorList>
            <consortium name="International Wheat Genome Sequencing Consortium,"/>
            <person name="Marcussen T."/>
            <person name="Sandve S.R."/>
            <person name="Heier L."/>
            <person name="Spannagl M."/>
            <person name="Pfeifer M."/>
            <person name="Jakobsen K.S."/>
            <person name="Wulff B.B."/>
            <person name="Steuernagel B."/>
            <person name="Mayer K.F."/>
            <person name="Olsen O.A."/>
        </authorList>
    </citation>
    <scope>NUCLEOTIDE SEQUENCE [LARGE SCALE GENOMIC DNA]</scope>
    <source>
        <strain evidence="2">cv. AL8/78</strain>
    </source>
</reference>
<organism evidence="1 2">
    <name type="scientific">Aegilops tauschii subsp. strangulata</name>
    <name type="common">Goatgrass</name>
    <dbReference type="NCBI Taxonomy" id="200361"/>
    <lineage>
        <taxon>Eukaryota</taxon>
        <taxon>Viridiplantae</taxon>
        <taxon>Streptophyta</taxon>
        <taxon>Embryophyta</taxon>
        <taxon>Tracheophyta</taxon>
        <taxon>Spermatophyta</taxon>
        <taxon>Magnoliopsida</taxon>
        <taxon>Liliopsida</taxon>
        <taxon>Poales</taxon>
        <taxon>Poaceae</taxon>
        <taxon>BOP clade</taxon>
        <taxon>Pooideae</taxon>
        <taxon>Triticodae</taxon>
        <taxon>Triticeae</taxon>
        <taxon>Triticinae</taxon>
        <taxon>Aegilops</taxon>
    </lineage>
</organism>
<evidence type="ECO:0000313" key="1">
    <source>
        <dbReference type="EnsemblPlants" id="AET2Gv20445800.9"/>
    </source>
</evidence>
<name>A0A453BBQ5_AEGTS</name>